<proteinExistence type="predicted"/>
<organism evidence="1 2">
    <name type="scientific">Kingdonia uniflora</name>
    <dbReference type="NCBI Taxonomy" id="39325"/>
    <lineage>
        <taxon>Eukaryota</taxon>
        <taxon>Viridiplantae</taxon>
        <taxon>Streptophyta</taxon>
        <taxon>Embryophyta</taxon>
        <taxon>Tracheophyta</taxon>
        <taxon>Spermatophyta</taxon>
        <taxon>Magnoliopsida</taxon>
        <taxon>Ranunculales</taxon>
        <taxon>Circaeasteraceae</taxon>
        <taxon>Kingdonia</taxon>
    </lineage>
</organism>
<comment type="caution">
    <text evidence="1">The sequence shown here is derived from an EMBL/GenBank/DDBJ whole genome shotgun (WGS) entry which is preliminary data.</text>
</comment>
<evidence type="ECO:0000313" key="2">
    <source>
        <dbReference type="Proteomes" id="UP000541444"/>
    </source>
</evidence>
<dbReference type="GO" id="GO:0046982">
    <property type="term" value="F:protein heterodimerization activity"/>
    <property type="evidence" value="ECO:0007669"/>
    <property type="project" value="InterPro"/>
</dbReference>
<dbReference type="SUPFAM" id="SSF47113">
    <property type="entry name" value="Histone-fold"/>
    <property type="match status" value="1"/>
</dbReference>
<dbReference type="EMBL" id="JACGCM010001819">
    <property type="protein sequence ID" value="KAF6148980.1"/>
    <property type="molecule type" value="Genomic_DNA"/>
</dbReference>
<gene>
    <name evidence="1" type="ORF">GIB67_004166</name>
</gene>
<dbReference type="AlphaFoldDB" id="A0A7J7M2D1"/>
<evidence type="ECO:0008006" key="3">
    <source>
        <dbReference type="Google" id="ProtNLM"/>
    </source>
</evidence>
<protein>
    <recommendedName>
        <fullName evidence="3">Histone H2A</fullName>
    </recommendedName>
</protein>
<evidence type="ECO:0000313" key="1">
    <source>
        <dbReference type="EMBL" id="KAF6148980.1"/>
    </source>
</evidence>
<dbReference type="InterPro" id="IPR009072">
    <property type="entry name" value="Histone-fold"/>
</dbReference>
<dbReference type="OrthoDB" id="9421954at2759"/>
<accession>A0A7J7M2D1</accession>
<reference evidence="1 2" key="1">
    <citation type="journal article" date="2020" name="IScience">
        <title>Genome Sequencing of the Endangered Kingdonia uniflora (Circaeasteraceae, Ranunculales) Reveals Potential Mechanisms of Evolutionary Specialization.</title>
        <authorList>
            <person name="Sun Y."/>
            <person name="Deng T."/>
            <person name="Zhang A."/>
            <person name="Moore M.J."/>
            <person name="Landis J.B."/>
            <person name="Lin N."/>
            <person name="Zhang H."/>
            <person name="Zhang X."/>
            <person name="Huang J."/>
            <person name="Zhang X."/>
            <person name="Sun H."/>
            <person name="Wang H."/>
        </authorList>
    </citation>
    <scope>NUCLEOTIDE SEQUENCE [LARGE SCALE GENOMIC DNA]</scope>
    <source>
        <strain evidence="1">TB1705</strain>
        <tissue evidence="1">Leaf</tissue>
    </source>
</reference>
<name>A0A7J7M2D1_9MAGN</name>
<keyword evidence="2" id="KW-1185">Reference proteome</keyword>
<dbReference type="Proteomes" id="UP000541444">
    <property type="component" value="Unassembled WGS sequence"/>
</dbReference>
<dbReference type="Gene3D" id="1.10.20.10">
    <property type="entry name" value="Histone, subunit A"/>
    <property type="match status" value="1"/>
</dbReference>
<sequence>MRCQTFGYPQRPWPVFDVFYDLEDLLFGICSRSGMHGPNSKKCVVLRHIQLAVRNDGEVSKFLGTLPIANGRVMANINNLLWLKNGVTSSKLLMPAMVR</sequence>